<feature type="signal peptide" evidence="18">
    <location>
        <begin position="1"/>
        <end position="20"/>
    </location>
</feature>
<evidence type="ECO:0000256" key="5">
    <source>
        <dbReference type="ARBA" id="ARBA00022475"/>
    </source>
</evidence>
<proteinExistence type="inferred from homology"/>
<reference evidence="20 21" key="1">
    <citation type="journal article" date="2009" name="Nature">
        <title>Evolution of pathogenicity and sexual reproduction in eight Candida genomes.</title>
        <authorList>
            <person name="Butler G."/>
            <person name="Rasmussen M.D."/>
            <person name="Lin M.F."/>
            <person name="Santos M.A."/>
            <person name="Sakthikumar S."/>
            <person name="Munro C.A."/>
            <person name="Rheinbay E."/>
            <person name="Grabherr M."/>
            <person name="Forche A."/>
            <person name="Reedy J.L."/>
            <person name="Agrafioti I."/>
            <person name="Arnaud M.B."/>
            <person name="Bates S."/>
            <person name="Brown A.J."/>
            <person name="Brunke S."/>
            <person name="Costanzo M.C."/>
            <person name="Fitzpatrick D.A."/>
            <person name="de Groot P.W."/>
            <person name="Harris D."/>
            <person name="Hoyer L.L."/>
            <person name="Hube B."/>
            <person name="Klis F.M."/>
            <person name="Kodira C."/>
            <person name="Lennard N."/>
            <person name="Logue M.E."/>
            <person name="Martin R."/>
            <person name="Neiman A.M."/>
            <person name="Nikolaou E."/>
            <person name="Quail M.A."/>
            <person name="Quinn J."/>
            <person name="Santos M.C."/>
            <person name="Schmitzberger F.F."/>
            <person name="Sherlock G."/>
            <person name="Shah P."/>
            <person name="Silverstein K.A."/>
            <person name="Skrzypek M.S."/>
            <person name="Soll D."/>
            <person name="Staggs R."/>
            <person name="Stansfield I."/>
            <person name="Stumpf M.P."/>
            <person name="Sudbery P.E."/>
            <person name="Srikantha T."/>
            <person name="Zeng Q."/>
            <person name="Berman J."/>
            <person name="Berriman M."/>
            <person name="Heitman J."/>
            <person name="Gow N.A."/>
            <person name="Lorenz M.C."/>
            <person name="Birren B.W."/>
            <person name="Kellis M."/>
            <person name="Cuomo C.A."/>
        </authorList>
    </citation>
    <scope>NUCLEOTIDE SEQUENCE [LARGE SCALE GENOMIC DNA]</scope>
    <source>
        <strain evidence="21">ATCC 11503 / BCRC 21390 / CBS 2605 / JCM 1781 / NBRC 1676 / NRRL YB-4239</strain>
    </source>
</reference>
<feature type="transmembrane region" description="Helical" evidence="17">
    <location>
        <begin position="280"/>
        <end position="299"/>
    </location>
</feature>
<dbReference type="OrthoDB" id="167398at2759"/>
<dbReference type="AlphaFoldDB" id="A5DYR8"/>
<dbReference type="Proteomes" id="UP000001996">
    <property type="component" value="Unassembled WGS sequence"/>
</dbReference>
<keyword evidence="6" id="KW-0285">Flavoprotein</keyword>
<dbReference type="PROSITE" id="PS51384">
    <property type="entry name" value="FAD_FR"/>
    <property type="match status" value="1"/>
</dbReference>
<sequence>MLCLVAYLVLLLQFLVHVTAYGTNYENYEPSRFFYACQLQLGLEATFCSPENVSCPCLNPNYLALMAGCIETNGGAHDDALTKASIKSGIKDCTYYGVTLNSSWYDIAINDYHNNAKSASEIANFNMSDIIDVPFIVNHTASYPYQESYRRFYANYQGSLYYGAAILGFWLIVLLVGGFINWSKILFPQTTKKMTSPLVNYWRKHVTVPATFRKKKAQDQPFLKVFGFLIPSRFESLILALFYGITILCNALNMEGIDNDPLFNSRYAAENRYVADRSGITATMFMPLIFLFAGRNNFLQWLTRWNYSTFLAFHRHTSRVMVILVIIHSFAFTYAVYDEYAEDAAESYFYWGIVGTIAGGLILVQAILFLRRNWYELFLFLHVILAALWVLGTWLHLVDMGYIQMVVPAIAIWVADRFARILRLFFFGFPKADVYLLADETLKVVIPKPSYWKSIPGGHAFIHFLKPTYFWQSHPFTFTDGIEDKNAITLYCKVKGGITHSLYKMLVAAPGRQCKVRVAVEGPYGEATPAKYADTAVFVAGGNGIPGIYSEIIDIAKHTTHSEKQSLKLYWVIREWRSLFWFYEELVNLNKTNIQTTIYVTRPDVITCIEDFSQRFTATTTTTKTTTINSGSLKLESNTDASFEENENEKQETLGKDMAVKEVVHDDLSSDEKSDVTLIINSIKNELSHITFLEGRPDFEKIVPQEIHESNGSVTFVTCGHPAMVDELRYCCAHNVDNKERKRVDFFEQIQVWA</sequence>
<dbReference type="SFLD" id="SFLDS00052">
    <property type="entry name" value="Ferric_Reductase_Domain"/>
    <property type="match status" value="1"/>
</dbReference>
<dbReference type="InterPro" id="IPR051410">
    <property type="entry name" value="Ferric/Cupric_Reductase"/>
</dbReference>
<dbReference type="InterPro" id="IPR017927">
    <property type="entry name" value="FAD-bd_FR_type"/>
</dbReference>
<organism evidence="20 21">
    <name type="scientific">Lodderomyces elongisporus (strain ATCC 11503 / CBS 2605 / JCM 1781 / NBRC 1676 / NRRL YB-4239)</name>
    <name type="common">Yeast</name>
    <name type="synonym">Saccharomyces elongisporus</name>
    <dbReference type="NCBI Taxonomy" id="379508"/>
    <lineage>
        <taxon>Eukaryota</taxon>
        <taxon>Fungi</taxon>
        <taxon>Dikarya</taxon>
        <taxon>Ascomycota</taxon>
        <taxon>Saccharomycotina</taxon>
        <taxon>Pichiomycetes</taxon>
        <taxon>Debaryomycetaceae</taxon>
        <taxon>Candida/Lodderomyces clade</taxon>
        <taxon>Lodderomyces</taxon>
    </lineage>
</organism>
<dbReference type="eggNOG" id="KOG0039">
    <property type="taxonomic scope" value="Eukaryota"/>
</dbReference>
<dbReference type="OMA" id="DEVCCRD"/>
<feature type="transmembrane region" description="Helical" evidence="17">
    <location>
        <begin position="320"/>
        <end position="337"/>
    </location>
</feature>
<dbReference type="Pfam" id="PF01794">
    <property type="entry name" value="Ferric_reduct"/>
    <property type="match status" value="1"/>
</dbReference>
<protein>
    <recommendedName>
        <fullName evidence="3">ferric-chelate reductase (NADPH)</fullName>
        <ecNumber evidence="3">1.16.1.9</ecNumber>
    </recommendedName>
</protein>
<dbReference type="HOGENOM" id="CLU_010365_4_0_1"/>
<evidence type="ECO:0000256" key="12">
    <source>
        <dbReference type="ARBA" id="ARBA00023065"/>
    </source>
</evidence>
<feature type="transmembrane region" description="Helical" evidence="17">
    <location>
        <begin position="222"/>
        <end position="245"/>
    </location>
</feature>
<dbReference type="InParanoid" id="A5DYR8"/>
<evidence type="ECO:0000256" key="14">
    <source>
        <dbReference type="ARBA" id="ARBA00023180"/>
    </source>
</evidence>
<name>A5DYR8_LODEL</name>
<evidence type="ECO:0000256" key="16">
    <source>
        <dbReference type="SAM" id="MobiDB-lite"/>
    </source>
</evidence>
<accession>A5DYR8</accession>
<evidence type="ECO:0000256" key="2">
    <source>
        <dbReference type="ARBA" id="ARBA00006278"/>
    </source>
</evidence>
<evidence type="ECO:0000256" key="8">
    <source>
        <dbReference type="ARBA" id="ARBA00022827"/>
    </source>
</evidence>
<dbReference type="GO" id="GO:0005886">
    <property type="term" value="C:plasma membrane"/>
    <property type="evidence" value="ECO:0007669"/>
    <property type="project" value="UniProtKB-SubCell"/>
</dbReference>
<evidence type="ECO:0000256" key="18">
    <source>
        <dbReference type="SAM" id="SignalP"/>
    </source>
</evidence>
<feature type="region of interest" description="Disordered" evidence="16">
    <location>
        <begin position="637"/>
        <end position="656"/>
    </location>
</feature>
<dbReference type="InterPro" id="IPR013121">
    <property type="entry name" value="Fe_red_NAD-bd_6"/>
</dbReference>
<comment type="catalytic activity">
    <reaction evidence="15">
        <text>2 a Fe(II)-siderophore + NADP(+) + H(+) = 2 a Fe(III)-siderophore + NADPH</text>
        <dbReference type="Rhea" id="RHEA:28795"/>
        <dbReference type="Rhea" id="RHEA-COMP:11342"/>
        <dbReference type="Rhea" id="RHEA-COMP:11344"/>
        <dbReference type="ChEBI" id="CHEBI:15378"/>
        <dbReference type="ChEBI" id="CHEBI:29033"/>
        <dbReference type="ChEBI" id="CHEBI:29034"/>
        <dbReference type="ChEBI" id="CHEBI:57783"/>
        <dbReference type="ChEBI" id="CHEBI:58349"/>
        <dbReference type="EC" id="1.16.1.9"/>
    </reaction>
</comment>
<dbReference type="Pfam" id="PF08022">
    <property type="entry name" value="FAD_binding_8"/>
    <property type="match status" value="1"/>
</dbReference>
<feature type="transmembrane region" description="Helical" evidence="17">
    <location>
        <begin position="160"/>
        <end position="182"/>
    </location>
</feature>
<comment type="subcellular location">
    <subcellularLocation>
        <location evidence="1">Cell membrane</location>
        <topology evidence="1">Multi-pass membrane protein</topology>
    </subcellularLocation>
</comment>
<evidence type="ECO:0000256" key="7">
    <source>
        <dbReference type="ARBA" id="ARBA00022692"/>
    </source>
</evidence>
<keyword evidence="21" id="KW-1185">Reference proteome</keyword>
<dbReference type="EC" id="1.16.1.9" evidence="3"/>
<dbReference type="InterPro" id="IPR017938">
    <property type="entry name" value="Riboflavin_synthase-like_b-brl"/>
</dbReference>
<dbReference type="PANTHER" id="PTHR32361">
    <property type="entry name" value="FERRIC/CUPRIC REDUCTASE TRANSMEMBRANE COMPONENT"/>
    <property type="match status" value="1"/>
</dbReference>
<evidence type="ECO:0000256" key="3">
    <source>
        <dbReference type="ARBA" id="ARBA00012668"/>
    </source>
</evidence>
<dbReference type="GO" id="GO:0006826">
    <property type="term" value="P:iron ion transport"/>
    <property type="evidence" value="ECO:0007669"/>
    <property type="project" value="TreeGrafter"/>
</dbReference>
<feature type="chain" id="PRO_5002679973" description="ferric-chelate reductase (NADPH)" evidence="18">
    <location>
        <begin position="21"/>
        <end position="754"/>
    </location>
</feature>
<feature type="transmembrane region" description="Helical" evidence="17">
    <location>
        <begin position="349"/>
        <end position="370"/>
    </location>
</feature>
<evidence type="ECO:0000256" key="13">
    <source>
        <dbReference type="ARBA" id="ARBA00023136"/>
    </source>
</evidence>
<comment type="similarity">
    <text evidence="2">Belongs to the ferric reductase (FRE) family.</text>
</comment>
<keyword evidence="11" id="KW-0560">Oxidoreductase</keyword>
<evidence type="ECO:0000313" key="21">
    <source>
        <dbReference type="Proteomes" id="UP000001996"/>
    </source>
</evidence>
<dbReference type="GeneID" id="5233646"/>
<dbReference type="InterPro" id="IPR013130">
    <property type="entry name" value="Fe3_Rdtase_TM_dom"/>
</dbReference>
<evidence type="ECO:0000256" key="11">
    <source>
        <dbReference type="ARBA" id="ARBA00023002"/>
    </source>
</evidence>
<evidence type="ECO:0000256" key="4">
    <source>
        <dbReference type="ARBA" id="ARBA00022448"/>
    </source>
</evidence>
<evidence type="ECO:0000256" key="6">
    <source>
        <dbReference type="ARBA" id="ARBA00022630"/>
    </source>
</evidence>
<dbReference type="VEuPathDB" id="FungiDB:LELG_02505"/>
<keyword evidence="12" id="KW-0406">Ion transport</keyword>
<dbReference type="SUPFAM" id="SSF52343">
    <property type="entry name" value="Ferredoxin reductase-like, C-terminal NADP-linked domain"/>
    <property type="match status" value="1"/>
</dbReference>
<gene>
    <name evidence="20" type="ORF">LELG_02505</name>
</gene>
<keyword evidence="4" id="KW-0813">Transport</keyword>
<dbReference type="SFLD" id="SFLDG01168">
    <property type="entry name" value="Ferric_reductase_subgroup_(FRE"/>
    <property type="match status" value="1"/>
</dbReference>
<keyword evidence="5" id="KW-1003">Cell membrane</keyword>
<dbReference type="InterPro" id="IPR013112">
    <property type="entry name" value="FAD-bd_8"/>
</dbReference>
<dbReference type="EMBL" id="CH981526">
    <property type="protein sequence ID" value="EDK44326.1"/>
    <property type="molecule type" value="Genomic_DNA"/>
</dbReference>
<keyword evidence="9" id="KW-0249">Electron transport</keyword>
<evidence type="ECO:0000313" key="20">
    <source>
        <dbReference type="EMBL" id="EDK44326.1"/>
    </source>
</evidence>
<dbReference type="PANTHER" id="PTHR32361:SF9">
    <property type="entry name" value="FERRIC REDUCTASE TRANSMEMBRANE COMPONENT 3-RELATED"/>
    <property type="match status" value="1"/>
</dbReference>
<dbReference type="FunCoup" id="A5DYR8">
    <property type="interactions" value="357"/>
</dbReference>
<dbReference type="CDD" id="cd06186">
    <property type="entry name" value="NOX_Duox_like_FAD_NADP"/>
    <property type="match status" value="1"/>
</dbReference>
<keyword evidence="10 17" id="KW-1133">Transmembrane helix</keyword>
<dbReference type="GO" id="GO:0015677">
    <property type="term" value="P:copper ion import"/>
    <property type="evidence" value="ECO:0007669"/>
    <property type="project" value="TreeGrafter"/>
</dbReference>
<evidence type="ECO:0000256" key="9">
    <source>
        <dbReference type="ARBA" id="ARBA00022982"/>
    </source>
</evidence>
<keyword evidence="7 17" id="KW-0812">Transmembrane</keyword>
<dbReference type="KEGG" id="lel:PVL30_003343"/>
<evidence type="ECO:0000259" key="19">
    <source>
        <dbReference type="PROSITE" id="PS51384"/>
    </source>
</evidence>
<evidence type="ECO:0000256" key="17">
    <source>
        <dbReference type="SAM" id="Phobius"/>
    </source>
</evidence>
<keyword evidence="18" id="KW-0732">Signal</keyword>
<keyword evidence="8" id="KW-0274">FAD</keyword>
<feature type="domain" description="FAD-binding FR-type" evidence="19">
    <location>
        <begin position="424"/>
        <end position="530"/>
    </location>
</feature>
<dbReference type="SUPFAM" id="SSF63380">
    <property type="entry name" value="Riboflavin synthase domain-like"/>
    <property type="match status" value="1"/>
</dbReference>
<evidence type="ECO:0000256" key="15">
    <source>
        <dbReference type="ARBA" id="ARBA00048483"/>
    </source>
</evidence>
<dbReference type="GO" id="GO:0006879">
    <property type="term" value="P:intracellular iron ion homeostasis"/>
    <property type="evidence" value="ECO:0007669"/>
    <property type="project" value="TreeGrafter"/>
</dbReference>
<dbReference type="GO" id="GO:0052851">
    <property type="term" value="F:ferric-chelate reductase (NADPH) activity"/>
    <property type="evidence" value="ECO:0007669"/>
    <property type="project" value="UniProtKB-EC"/>
</dbReference>
<dbReference type="Gene3D" id="3.40.50.80">
    <property type="entry name" value="Nucleotide-binding domain of ferredoxin-NADP reductase (FNR) module"/>
    <property type="match status" value="1"/>
</dbReference>
<feature type="transmembrane region" description="Helical" evidence="17">
    <location>
        <begin position="377"/>
        <end position="395"/>
    </location>
</feature>
<evidence type="ECO:0000256" key="10">
    <source>
        <dbReference type="ARBA" id="ARBA00022989"/>
    </source>
</evidence>
<dbReference type="Pfam" id="PF08030">
    <property type="entry name" value="NAD_binding_6"/>
    <property type="match status" value="1"/>
</dbReference>
<keyword evidence="13 17" id="KW-0472">Membrane</keyword>
<evidence type="ECO:0000256" key="1">
    <source>
        <dbReference type="ARBA" id="ARBA00004651"/>
    </source>
</evidence>
<keyword evidence="14" id="KW-0325">Glycoprotein</keyword>
<dbReference type="InterPro" id="IPR039261">
    <property type="entry name" value="FNR_nucleotide-bd"/>
</dbReference>